<comment type="caution">
    <text evidence="2">The sequence shown here is derived from an EMBL/GenBank/DDBJ whole genome shotgun (WGS) entry which is preliminary data.</text>
</comment>
<proteinExistence type="predicted"/>
<accession>A0A837D2W4</accession>
<protein>
    <submittedName>
        <fullName evidence="2">Uncharacterized protein</fullName>
    </submittedName>
</protein>
<organism evidence="2 3">
    <name type="scientific">Saccharomonospora viridis</name>
    <dbReference type="NCBI Taxonomy" id="1852"/>
    <lineage>
        <taxon>Bacteria</taxon>
        <taxon>Bacillati</taxon>
        <taxon>Actinomycetota</taxon>
        <taxon>Actinomycetes</taxon>
        <taxon>Pseudonocardiales</taxon>
        <taxon>Pseudonocardiaceae</taxon>
        <taxon>Saccharomonospora</taxon>
    </lineage>
</organism>
<dbReference type="EMBL" id="JRZE01000008">
    <property type="protein sequence ID" value="KHF42159.1"/>
    <property type="molecule type" value="Genomic_DNA"/>
</dbReference>
<evidence type="ECO:0000256" key="1">
    <source>
        <dbReference type="SAM" id="MobiDB-lite"/>
    </source>
</evidence>
<sequence>MAQVFDERPTPPSAPSHDPIRASIESGVDPEDVDVLFDMTTAGKRTTGAEEGPP</sequence>
<reference evidence="2 3" key="1">
    <citation type="submission" date="2014-10" db="EMBL/GenBank/DDBJ databases">
        <title>Genome sequence of Micropolyspora internatus JCM3315.</title>
        <authorList>
            <person name="Shin S.-K."/>
            <person name="Yi H."/>
        </authorList>
    </citation>
    <scope>NUCLEOTIDE SEQUENCE [LARGE SCALE GENOMIC DNA]</scope>
    <source>
        <strain evidence="2 3">JCM 3315</strain>
    </source>
</reference>
<dbReference type="RefSeq" id="WP_015786932.1">
    <property type="nucleotide sequence ID" value="NZ_CALJZO010000024.1"/>
</dbReference>
<dbReference type="Proteomes" id="UP000030848">
    <property type="component" value="Unassembled WGS sequence"/>
</dbReference>
<gene>
    <name evidence="2" type="ORF">MINT15_39650</name>
</gene>
<evidence type="ECO:0000313" key="2">
    <source>
        <dbReference type="EMBL" id="KHF42159.1"/>
    </source>
</evidence>
<evidence type="ECO:0000313" key="3">
    <source>
        <dbReference type="Proteomes" id="UP000030848"/>
    </source>
</evidence>
<feature type="region of interest" description="Disordered" evidence="1">
    <location>
        <begin position="1"/>
        <end position="30"/>
    </location>
</feature>
<name>A0A837D2W4_9PSEU</name>
<dbReference type="AlphaFoldDB" id="A0A837D2W4"/>